<feature type="transmembrane region" description="Helical" evidence="1">
    <location>
        <begin position="21"/>
        <end position="46"/>
    </location>
</feature>
<keyword evidence="1" id="KW-0812">Transmembrane</keyword>
<evidence type="ECO:0000313" key="3">
    <source>
        <dbReference type="Proteomes" id="UP001324993"/>
    </source>
</evidence>
<keyword evidence="1" id="KW-1133">Transmembrane helix</keyword>
<dbReference type="Proteomes" id="UP001324993">
    <property type="component" value="Chromosome"/>
</dbReference>
<sequence length="235" mass="26404">MEPNVSKIKQDVGRKRFARASAFTLTELLFSMAIIAVLMSILIPVVSSVREKSQRVACVSNLRALLTATLQGASLLGGKLPDLHQPTYNNPYWFDADNLESFRVTHGLAEDTFYYPSNEDWNAAKFWDYSPGSRVAGYLYMGNDNNWAASAIVSGGTDEDLPLFAKRVVDETAYQHLWVDLTRQMGDEWGTGVNHQKSGEPTGAHAGYRDGHVEWMPWEELSERHLQIGGVKMWF</sequence>
<reference evidence="2 3" key="1">
    <citation type="submission" date="2023-11" db="EMBL/GenBank/DDBJ databases">
        <title>Coraliomargarita sp. nov., isolated from marine algae.</title>
        <authorList>
            <person name="Lee J.K."/>
            <person name="Baek J.H."/>
            <person name="Kim J.M."/>
            <person name="Choi D.G."/>
            <person name="Jeon C.O."/>
        </authorList>
    </citation>
    <scope>NUCLEOTIDE SEQUENCE [LARGE SCALE GENOMIC DNA]</scope>
    <source>
        <strain evidence="2 3">J2-16</strain>
    </source>
</reference>
<name>A0ABZ0RLZ7_9BACT</name>
<dbReference type="RefSeq" id="WP_319834086.1">
    <property type="nucleotide sequence ID" value="NZ_CP138858.1"/>
</dbReference>
<organism evidence="2 3">
    <name type="scientific">Coraliomargarita algicola</name>
    <dbReference type="NCBI Taxonomy" id="3092156"/>
    <lineage>
        <taxon>Bacteria</taxon>
        <taxon>Pseudomonadati</taxon>
        <taxon>Verrucomicrobiota</taxon>
        <taxon>Opitutia</taxon>
        <taxon>Puniceicoccales</taxon>
        <taxon>Coraliomargaritaceae</taxon>
        <taxon>Coraliomargarita</taxon>
    </lineage>
</organism>
<dbReference type="InterPro" id="IPR012902">
    <property type="entry name" value="N_methyl_site"/>
</dbReference>
<proteinExistence type="predicted"/>
<dbReference type="SUPFAM" id="SSF54523">
    <property type="entry name" value="Pili subunits"/>
    <property type="match status" value="1"/>
</dbReference>
<dbReference type="EMBL" id="CP138858">
    <property type="protein sequence ID" value="WPJ97241.1"/>
    <property type="molecule type" value="Genomic_DNA"/>
</dbReference>
<evidence type="ECO:0000256" key="1">
    <source>
        <dbReference type="SAM" id="Phobius"/>
    </source>
</evidence>
<gene>
    <name evidence="2" type="ORF">SH580_05910</name>
</gene>
<keyword evidence="1" id="KW-0472">Membrane</keyword>
<dbReference type="Pfam" id="PF07963">
    <property type="entry name" value="N_methyl"/>
    <property type="match status" value="1"/>
</dbReference>
<dbReference type="PANTHER" id="PTHR30093:SF43">
    <property type="entry name" value="SLR2015 PROTEIN"/>
    <property type="match status" value="1"/>
</dbReference>
<dbReference type="Gene3D" id="3.30.700.10">
    <property type="entry name" value="Glycoprotein, Type 4 Pilin"/>
    <property type="match status" value="1"/>
</dbReference>
<evidence type="ECO:0000313" key="2">
    <source>
        <dbReference type="EMBL" id="WPJ97241.1"/>
    </source>
</evidence>
<dbReference type="PANTHER" id="PTHR30093">
    <property type="entry name" value="GENERAL SECRETION PATHWAY PROTEIN G"/>
    <property type="match status" value="1"/>
</dbReference>
<protein>
    <submittedName>
        <fullName evidence="2">Type II secretion system protein</fullName>
    </submittedName>
</protein>
<accession>A0ABZ0RLZ7</accession>
<dbReference type="InterPro" id="IPR045584">
    <property type="entry name" value="Pilin-like"/>
</dbReference>
<keyword evidence="3" id="KW-1185">Reference proteome</keyword>
<dbReference type="NCBIfam" id="TIGR02532">
    <property type="entry name" value="IV_pilin_GFxxxE"/>
    <property type="match status" value="1"/>
</dbReference>